<feature type="compositionally biased region" description="Basic residues" evidence="3">
    <location>
        <begin position="114"/>
        <end position="129"/>
    </location>
</feature>
<dbReference type="PANTHER" id="PTHR22812">
    <property type="entry name" value="CHROMOBOX PROTEIN"/>
    <property type="match status" value="1"/>
</dbReference>
<dbReference type="AlphaFoldDB" id="A0A226D0F0"/>
<name>A0A226D0F0_FOLCA</name>
<evidence type="ECO:0000256" key="1">
    <source>
        <dbReference type="ARBA" id="ARBA00004123"/>
    </source>
</evidence>
<organism evidence="5 7">
    <name type="scientific">Folsomia candida</name>
    <name type="common">Springtail</name>
    <dbReference type="NCBI Taxonomy" id="158441"/>
    <lineage>
        <taxon>Eukaryota</taxon>
        <taxon>Metazoa</taxon>
        <taxon>Ecdysozoa</taxon>
        <taxon>Arthropoda</taxon>
        <taxon>Hexapoda</taxon>
        <taxon>Collembola</taxon>
        <taxon>Entomobryomorpha</taxon>
        <taxon>Isotomoidea</taxon>
        <taxon>Isotomidae</taxon>
        <taxon>Proisotominae</taxon>
        <taxon>Folsomia</taxon>
    </lineage>
</organism>
<dbReference type="EMBL" id="LNIX01000045">
    <property type="protein sequence ID" value="OXA38520.1"/>
    <property type="molecule type" value="Genomic_DNA"/>
</dbReference>
<feature type="compositionally biased region" description="Acidic residues" evidence="3">
    <location>
        <begin position="48"/>
        <end position="60"/>
    </location>
</feature>
<evidence type="ECO:0000256" key="2">
    <source>
        <dbReference type="ARBA" id="ARBA00023242"/>
    </source>
</evidence>
<gene>
    <name evidence="6" type="ORF">Fcan01_26673</name>
    <name evidence="5" type="ORF">Fcan01_26675</name>
</gene>
<dbReference type="SMART" id="SM00298">
    <property type="entry name" value="CHROMO"/>
    <property type="match status" value="2"/>
</dbReference>
<dbReference type="Proteomes" id="UP000198287">
    <property type="component" value="Unassembled WGS sequence"/>
</dbReference>
<evidence type="ECO:0000313" key="5">
    <source>
        <dbReference type="EMBL" id="OXA38520.1"/>
    </source>
</evidence>
<proteinExistence type="predicted"/>
<accession>A0A226D0F0</accession>
<dbReference type="Pfam" id="PF01393">
    <property type="entry name" value="Chromo_shadow"/>
    <property type="match status" value="1"/>
</dbReference>
<comment type="caution">
    <text evidence="5">The sequence shown here is derived from an EMBL/GenBank/DDBJ whole genome shotgun (WGS) entry which is preliminary data.</text>
</comment>
<dbReference type="PROSITE" id="PS00598">
    <property type="entry name" value="CHROMO_1"/>
    <property type="match status" value="1"/>
</dbReference>
<dbReference type="InterPro" id="IPR016197">
    <property type="entry name" value="Chromo-like_dom_sf"/>
</dbReference>
<evidence type="ECO:0000256" key="3">
    <source>
        <dbReference type="SAM" id="MobiDB-lite"/>
    </source>
</evidence>
<dbReference type="GO" id="GO:0005634">
    <property type="term" value="C:nucleus"/>
    <property type="evidence" value="ECO:0007669"/>
    <property type="project" value="UniProtKB-SubCell"/>
</dbReference>
<dbReference type="Pfam" id="PF00385">
    <property type="entry name" value="Chromo"/>
    <property type="match status" value="1"/>
</dbReference>
<dbReference type="PROSITE" id="PS50013">
    <property type="entry name" value="CHROMO_2"/>
    <property type="match status" value="1"/>
</dbReference>
<dbReference type="STRING" id="158441.A0A226D0F0"/>
<dbReference type="CDD" id="cd00034">
    <property type="entry name" value="CSD"/>
    <property type="match status" value="1"/>
</dbReference>
<feature type="domain" description="Chromo" evidence="4">
    <location>
        <begin position="65"/>
        <end position="123"/>
    </location>
</feature>
<dbReference type="CDD" id="cd00024">
    <property type="entry name" value="CD_CSD"/>
    <property type="match status" value="1"/>
</dbReference>
<keyword evidence="2" id="KW-0539">Nucleus</keyword>
<dbReference type="InterPro" id="IPR023780">
    <property type="entry name" value="Chromo_domain"/>
</dbReference>
<dbReference type="InterPro" id="IPR023779">
    <property type="entry name" value="Chromodomain_CS"/>
</dbReference>
<keyword evidence="7" id="KW-1185">Reference proteome</keyword>
<feature type="compositionally biased region" description="Basic and acidic residues" evidence="3">
    <location>
        <begin position="130"/>
        <end position="199"/>
    </location>
</feature>
<dbReference type="InterPro" id="IPR051219">
    <property type="entry name" value="Heterochromatin_chromo-domain"/>
</dbReference>
<dbReference type="InterPro" id="IPR000953">
    <property type="entry name" value="Chromo/chromo_shadow_dom"/>
</dbReference>
<protein>
    <submittedName>
        <fullName evidence="5">Heterochromatin protein 1</fullName>
    </submittedName>
</protein>
<dbReference type="Gene3D" id="2.40.50.40">
    <property type="match status" value="2"/>
</dbReference>
<dbReference type="SUPFAM" id="SSF54160">
    <property type="entry name" value="Chromo domain-like"/>
    <property type="match status" value="2"/>
</dbReference>
<sequence length="304" mass="34785">MDSNTTEKLELAVDDKDVPSGIVMVDVMATGRDRKKVPAPPVSSSSSNDDDGKEEEEEPADPNIYMVEAIQGQRMVRGKLEYLVKWENYPKEDNTWEPATGLFCYDLIEEFQKTRKQRRVKPEGKRRKSEKKEEDKRADEPAKASDKKPTGSTEKTEKKASQVIEKNDKKVSEPVGKTEKKGSELSQKKEEARPARQDEPLPGPSHRLDRDPRRGSSSPKKKKVIKITKPGRSGLVKGWRVQDIVAVCKEEGADDDADFRFVVKYKERDDMEAIPRQECNERIPHKVIKFYEMNVIWAQILEDL</sequence>
<dbReference type="GO" id="GO:0000792">
    <property type="term" value="C:heterochromatin"/>
    <property type="evidence" value="ECO:0007669"/>
    <property type="project" value="UniProtKB-ARBA"/>
</dbReference>
<evidence type="ECO:0000313" key="6">
    <source>
        <dbReference type="EMBL" id="OXA38522.1"/>
    </source>
</evidence>
<evidence type="ECO:0000313" key="7">
    <source>
        <dbReference type="Proteomes" id="UP000198287"/>
    </source>
</evidence>
<evidence type="ECO:0000259" key="4">
    <source>
        <dbReference type="PROSITE" id="PS50013"/>
    </source>
</evidence>
<comment type="subcellular location">
    <subcellularLocation>
        <location evidence="1">Nucleus</location>
    </subcellularLocation>
</comment>
<feature type="region of interest" description="Disordered" evidence="3">
    <location>
        <begin position="29"/>
        <end position="65"/>
    </location>
</feature>
<dbReference type="InterPro" id="IPR008251">
    <property type="entry name" value="Chromo_shadow_dom"/>
</dbReference>
<feature type="region of interest" description="Disordered" evidence="3">
    <location>
        <begin position="114"/>
        <end position="225"/>
    </location>
</feature>
<dbReference type="SMART" id="SM00300">
    <property type="entry name" value="ChSh"/>
    <property type="match status" value="1"/>
</dbReference>
<dbReference type="OrthoDB" id="1918685at2759"/>
<reference evidence="5 7" key="1">
    <citation type="submission" date="2015-12" db="EMBL/GenBank/DDBJ databases">
        <title>The genome of Folsomia candida.</title>
        <authorList>
            <person name="Faddeeva A."/>
            <person name="Derks M.F."/>
            <person name="Anvar Y."/>
            <person name="Smit S."/>
            <person name="Van Straalen N."/>
            <person name="Roelofs D."/>
        </authorList>
    </citation>
    <scope>NUCLEOTIDE SEQUENCE [LARGE SCALE GENOMIC DNA]</scope>
    <source>
        <strain evidence="5 7">VU population</strain>
        <tissue evidence="5">Whole body</tissue>
    </source>
</reference>
<dbReference type="EMBL" id="LNIX01000045">
    <property type="protein sequence ID" value="OXA38522.1"/>
    <property type="molecule type" value="Genomic_DNA"/>
</dbReference>